<evidence type="ECO:0000256" key="8">
    <source>
        <dbReference type="SAM" id="MobiDB-lite"/>
    </source>
</evidence>
<dbReference type="Pfam" id="PF19425">
    <property type="entry name" value="Csd3_N2"/>
    <property type="match status" value="1"/>
</dbReference>
<dbReference type="RefSeq" id="WP_114485117.1">
    <property type="nucleotide sequence ID" value="NZ_CBCSHM010000052.1"/>
</dbReference>
<gene>
    <name evidence="12" type="ORF">DU506_01130</name>
</gene>
<dbReference type="EMBL" id="QPIJ01000001">
    <property type="protein sequence ID" value="RCV93789.1"/>
    <property type="molecule type" value="Genomic_DNA"/>
</dbReference>
<sequence length="417" mass="44489">MLHKGLSGIALALLLAGCSTTQQLTSAEADQSAAIARALQSYQARSLPSFQNAAIKKITVRKGDSILALLRGAGADVGLFHAMSADDQAHFSRLHPGDQLALAIDRDGRLTLLAQKVENAEWRVAEKGPEGVTVSYQPLSDGHHQQLLTGKAGTDLARGLRQAGVPDAIAEQASQLIETQAGTARHRGGHFQVLITQPTLQDRPVGKPQLIAVQLDTPTQAYGAFRFTPAKGASGYYSHDGTPIVTPWLEYPIADFTRITSKFNPRRRHPVTGRIRPHQGIDFSASPGTPIIAPSDGVVNMASWQGSWGRLVTLAHAGDIETRYAHLSGFATNLAPGTRVAQGEVIGYVGTSGLSTGPHLHYEMHVTGRPVDPLSMNTASRMPLAASDRHAFHDQRATLIATLESGNTSSKTLVASR</sequence>
<evidence type="ECO:0000259" key="10">
    <source>
        <dbReference type="Pfam" id="PF01551"/>
    </source>
</evidence>
<evidence type="ECO:0000256" key="9">
    <source>
        <dbReference type="SAM" id="SignalP"/>
    </source>
</evidence>
<comment type="subcellular location">
    <subcellularLocation>
        <location evidence="2">Cell envelope</location>
    </subcellularLocation>
</comment>
<feature type="domain" description="M23ase beta-sheet core" evidence="10">
    <location>
        <begin position="277"/>
        <end position="373"/>
    </location>
</feature>
<keyword evidence="3" id="KW-0645">Protease</keyword>
<accession>A0A368U998</accession>
<evidence type="ECO:0000313" key="13">
    <source>
        <dbReference type="Proteomes" id="UP000253204"/>
    </source>
</evidence>
<organism evidence="12 13">
    <name type="scientific">Vreelandella rituensis</name>
    <dbReference type="NCBI Taxonomy" id="2282306"/>
    <lineage>
        <taxon>Bacteria</taxon>
        <taxon>Pseudomonadati</taxon>
        <taxon>Pseudomonadota</taxon>
        <taxon>Gammaproteobacteria</taxon>
        <taxon>Oceanospirillales</taxon>
        <taxon>Halomonadaceae</taxon>
        <taxon>Vreelandella</taxon>
    </lineage>
</organism>
<evidence type="ECO:0000259" key="11">
    <source>
        <dbReference type="Pfam" id="PF19425"/>
    </source>
</evidence>
<keyword evidence="7" id="KW-0482">Metalloprotease</keyword>
<feature type="domain" description="Csd3-like second N-terminal" evidence="11">
    <location>
        <begin position="145"/>
        <end position="265"/>
    </location>
</feature>
<dbReference type="PROSITE" id="PS51257">
    <property type="entry name" value="PROKAR_LIPOPROTEIN"/>
    <property type="match status" value="1"/>
</dbReference>
<reference evidence="12 13" key="1">
    <citation type="submission" date="2018-07" db="EMBL/GenBank/DDBJ databases">
        <title>Halomonas rutogse sp. nov., isolated from Lake TangqianCo on Tibetan Plateau.</title>
        <authorList>
            <person name="Lu H."/>
            <person name="Xing P."/>
            <person name="Wu Q."/>
        </authorList>
    </citation>
    <scope>NUCLEOTIDE SEQUENCE [LARGE SCALE GENOMIC DNA]</scope>
    <source>
        <strain evidence="12 13">TQ8S</strain>
    </source>
</reference>
<feature type="signal peptide" evidence="9">
    <location>
        <begin position="1"/>
        <end position="21"/>
    </location>
</feature>
<keyword evidence="9" id="KW-0732">Signal</keyword>
<dbReference type="PANTHER" id="PTHR21666:SF288">
    <property type="entry name" value="CELL DIVISION PROTEIN YTFB"/>
    <property type="match status" value="1"/>
</dbReference>
<evidence type="ECO:0000256" key="1">
    <source>
        <dbReference type="ARBA" id="ARBA00001947"/>
    </source>
</evidence>
<dbReference type="InterPro" id="IPR011055">
    <property type="entry name" value="Dup_hybrid_motif"/>
</dbReference>
<dbReference type="GO" id="GO:0030313">
    <property type="term" value="C:cell envelope"/>
    <property type="evidence" value="ECO:0007669"/>
    <property type="project" value="UniProtKB-SubCell"/>
</dbReference>
<keyword evidence="13" id="KW-1185">Reference proteome</keyword>
<dbReference type="InterPro" id="IPR016047">
    <property type="entry name" value="M23ase_b-sheet_dom"/>
</dbReference>
<evidence type="ECO:0000256" key="4">
    <source>
        <dbReference type="ARBA" id="ARBA00022723"/>
    </source>
</evidence>
<evidence type="ECO:0000256" key="2">
    <source>
        <dbReference type="ARBA" id="ARBA00004196"/>
    </source>
</evidence>
<dbReference type="InterPro" id="IPR050570">
    <property type="entry name" value="Cell_wall_metabolism_enzyme"/>
</dbReference>
<keyword evidence="5" id="KW-0378">Hydrolase</keyword>
<dbReference type="Proteomes" id="UP000253204">
    <property type="component" value="Unassembled WGS sequence"/>
</dbReference>
<proteinExistence type="predicted"/>
<dbReference type="Pfam" id="PF01551">
    <property type="entry name" value="Peptidase_M23"/>
    <property type="match status" value="1"/>
</dbReference>
<dbReference type="InterPro" id="IPR045834">
    <property type="entry name" value="Csd3_N2"/>
</dbReference>
<dbReference type="Gene3D" id="2.70.70.10">
    <property type="entry name" value="Glucose Permease (Domain IIA)"/>
    <property type="match status" value="1"/>
</dbReference>
<dbReference type="GO" id="GO:0006508">
    <property type="term" value="P:proteolysis"/>
    <property type="evidence" value="ECO:0007669"/>
    <property type="project" value="UniProtKB-KW"/>
</dbReference>
<evidence type="ECO:0000256" key="7">
    <source>
        <dbReference type="ARBA" id="ARBA00023049"/>
    </source>
</evidence>
<evidence type="ECO:0000256" key="5">
    <source>
        <dbReference type="ARBA" id="ARBA00022801"/>
    </source>
</evidence>
<protein>
    <submittedName>
        <fullName evidence="12">Uncharacterized protein</fullName>
    </submittedName>
</protein>
<dbReference type="AlphaFoldDB" id="A0A368U998"/>
<feature type="compositionally biased region" description="Basic residues" evidence="8">
    <location>
        <begin position="267"/>
        <end position="277"/>
    </location>
</feature>
<keyword evidence="4" id="KW-0479">Metal-binding</keyword>
<dbReference type="GO" id="GO:0004222">
    <property type="term" value="F:metalloendopeptidase activity"/>
    <property type="evidence" value="ECO:0007669"/>
    <property type="project" value="TreeGrafter"/>
</dbReference>
<evidence type="ECO:0000313" key="12">
    <source>
        <dbReference type="EMBL" id="RCV93789.1"/>
    </source>
</evidence>
<keyword evidence="6" id="KW-0862">Zinc</keyword>
<dbReference type="OrthoDB" id="9805070at2"/>
<comment type="cofactor">
    <cofactor evidence="1">
        <name>Zn(2+)</name>
        <dbReference type="ChEBI" id="CHEBI:29105"/>
    </cofactor>
</comment>
<feature type="region of interest" description="Disordered" evidence="8">
    <location>
        <begin position="267"/>
        <end position="287"/>
    </location>
</feature>
<comment type="caution">
    <text evidence="12">The sequence shown here is derived from an EMBL/GenBank/DDBJ whole genome shotgun (WGS) entry which is preliminary data.</text>
</comment>
<feature type="chain" id="PRO_5016595153" evidence="9">
    <location>
        <begin position="22"/>
        <end position="417"/>
    </location>
</feature>
<dbReference type="PANTHER" id="PTHR21666">
    <property type="entry name" value="PEPTIDASE-RELATED"/>
    <property type="match status" value="1"/>
</dbReference>
<dbReference type="Gene3D" id="3.10.450.350">
    <property type="match status" value="2"/>
</dbReference>
<name>A0A368U998_9GAMM</name>
<evidence type="ECO:0000256" key="3">
    <source>
        <dbReference type="ARBA" id="ARBA00022670"/>
    </source>
</evidence>
<dbReference type="GO" id="GO:0046872">
    <property type="term" value="F:metal ion binding"/>
    <property type="evidence" value="ECO:0007669"/>
    <property type="project" value="UniProtKB-KW"/>
</dbReference>
<evidence type="ECO:0000256" key="6">
    <source>
        <dbReference type="ARBA" id="ARBA00022833"/>
    </source>
</evidence>
<dbReference type="SUPFAM" id="SSF51261">
    <property type="entry name" value="Duplicated hybrid motif"/>
    <property type="match status" value="1"/>
</dbReference>
<dbReference type="CDD" id="cd12797">
    <property type="entry name" value="M23_peptidase"/>
    <property type="match status" value="1"/>
</dbReference>